<proteinExistence type="predicted"/>
<evidence type="ECO:0000313" key="4">
    <source>
        <dbReference type="RefSeq" id="XP_015176910.1"/>
    </source>
</evidence>
<name>A0ABM1I9M3_POLDO</name>
<keyword evidence="3" id="KW-1185">Reference proteome</keyword>
<evidence type="ECO:0000259" key="2">
    <source>
        <dbReference type="Pfam" id="PF20700"/>
    </source>
</evidence>
<accession>A0ABM1I9M3</accession>
<evidence type="ECO:0000313" key="3">
    <source>
        <dbReference type="Proteomes" id="UP000694924"/>
    </source>
</evidence>
<evidence type="ECO:0000256" key="1">
    <source>
        <dbReference type="SAM" id="MobiDB-lite"/>
    </source>
</evidence>
<dbReference type="InterPro" id="IPR049012">
    <property type="entry name" value="Mutator_transp_dom"/>
</dbReference>
<dbReference type="Proteomes" id="UP000694924">
    <property type="component" value="Unplaced"/>
</dbReference>
<feature type="domain" description="Mutator-like transposase" evidence="2">
    <location>
        <begin position="25"/>
        <end position="67"/>
    </location>
</feature>
<dbReference type="RefSeq" id="XP_015176910.1">
    <property type="nucleotide sequence ID" value="XM_015321424.1"/>
</dbReference>
<dbReference type="GeneID" id="107066621"/>
<protein>
    <submittedName>
        <fullName evidence="4">Uncharacterized protein LOC107066621</fullName>
    </submittedName>
</protein>
<feature type="region of interest" description="Disordered" evidence="1">
    <location>
        <begin position="22"/>
        <end position="46"/>
    </location>
</feature>
<reference evidence="4" key="1">
    <citation type="submission" date="2025-08" db="UniProtKB">
        <authorList>
            <consortium name="RefSeq"/>
        </authorList>
    </citation>
    <scope>IDENTIFICATION</scope>
</reference>
<organism evidence="3 4">
    <name type="scientific">Polistes dominula</name>
    <name type="common">European paper wasp</name>
    <name type="synonym">Vespa dominula</name>
    <dbReference type="NCBI Taxonomy" id="743375"/>
    <lineage>
        <taxon>Eukaryota</taxon>
        <taxon>Metazoa</taxon>
        <taxon>Ecdysozoa</taxon>
        <taxon>Arthropoda</taxon>
        <taxon>Hexapoda</taxon>
        <taxon>Insecta</taxon>
        <taxon>Pterygota</taxon>
        <taxon>Neoptera</taxon>
        <taxon>Endopterygota</taxon>
        <taxon>Hymenoptera</taxon>
        <taxon>Apocrita</taxon>
        <taxon>Aculeata</taxon>
        <taxon>Vespoidea</taxon>
        <taxon>Vespidae</taxon>
        <taxon>Polistinae</taxon>
        <taxon>Polistini</taxon>
        <taxon>Polistes</taxon>
    </lineage>
</organism>
<sequence>MISDTWLAKEYLATKDPIEAESLSEDHKNECTANHEGSSGKMEVDSVSEMFKRSEEHYGLKYMKYIGQTARNYVDTVDNARILRAKKTTEANSKEARTYVGFSKLFKMIIMRKLKDYCMHQA</sequence>
<dbReference type="Pfam" id="PF20700">
    <property type="entry name" value="Mutator"/>
    <property type="match status" value="1"/>
</dbReference>
<gene>
    <name evidence="4" type="primary">LOC107066621</name>
</gene>